<dbReference type="RefSeq" id="WP_086470654.1">
    <property type="nucleotide sequence ID" value="NZ_FXWK01000001.1"/>
</dbReference>
<dbReference type="EMBL" id="FXWK01000001">
    <property type="protein sequence ID" value="SMQ75789.1"/>
    <property type="molecule type" value="Genomic_DNA"/>
</dbReference>
<dbReference type="Gene3D" id="3.90.1590.10">
    <property type="entry name" value="glutathione-dependent formaldehyde- activating enzyme (gfa)"/>
    <property type="match status" value="1"/>
</dbReference>
<dbReference type="GO" id="GO:0046872">
    <property type="term" value="F:metal ion binding"/>
    <property type="evidence" value="ECO:0007669"/>
    <property type="project" value="UniProtKB-KW"/>
</dbReference>
<name>A0A1Y6FLZ4_9HYPH</name>
<sequence>MHRGSCLCGAVSYSLEGPLPEATACHCSLCRKASGNYEAGVDVLKTDVTIHGAEAVRWYHSSDQARRGFCATCGAPLFFDFIGGERIGLNLGAFDGPTGIKVTEHIFVADKGDYYDICDGHPQYRTVPGA</sequence>
<proteinExistence type="inferred from homology"/>
<feature type="domain" description="CENP-V/GFA" evidence="5">
    <location>
        <begin position="2"/>
        <end position="116"/>
    </location>
</feature>
<dbReference type="PROSITE" id="PS51891">
    <property type="entry name" value="CENP_V_GFA"/>
    <property type="match status" value="1"/>
</dbReference>
<evidence type="ECO:0000313" key="7">
    <source>
        <dbReference type="Proteomes" id="UP000194474"/>
    </source>
</evidence>
<dbReference type="InterPro" id="IPR006913">
    <property type="entry name" value="CENP-V/GFA"/>
</dbReference>
<dbReference type="SUPFAM" id="SSF51316">
    <property type="entry name" value="Mss4-like"/>
    <property type="match status" value="1"/>
</dbReference>
<gene>
    <name evidence="6" type="ORF">SAMN06295905_2437</name>
</gene>
<dbReference type="Pfam" id="PF04828">
    <property type="entry name" value="GFA"/>
    <property type="match status" value="1"/>
</dbReference>
<dbReference type="AlphaFoldDB" id="A0A1Y6FLZ4"/>
<dbReference type="InterPro" id="IPR011057">
    <property type="entry name" value="Mss4-like_sf"/>
</dbReference>
<reference evidence="7" key="1">
    <citation type="submission" date="2017-04" db="EMBL/GenBank/DDBJ databases">
        <authorList>
            <person name="Varghese N."/>
            <person name="Submissions S."/>
        </authorList>
    </citation>
    <scope>NUCLEOTIDE SEQUENCE [LARGE SCALE GENOMIC DNA]</scope>
</reference>
<dbReference type="GO" id="GO:0016846">
    <property type="term" value="F:carbon-sulfur lyase activity"/>
    <property type="evidence" value="ECO:0007669"/>
    <property type="project" value="InterPro"/>
</dbReference>
<comment type="similarity">
    <text evidence="1">Belongs to the Gfa family.</text>
</comment>
<dbReference type="OrthoDB" id="9807246at2"/>
<evidence type="ECO:0000256" key="2">
    <source>
        <dbReference type="ARBA" id="ARBA00022723"/>
    </source>
</evidence>
<organism evidence="6 7">
    <name type="scientific">Devosia lucknowensis</name>
    <dbReference type="NCBI Taxonomy" id="1096929"/>
    <lineage>
        <taxon>Bacteria</taxon>
        <taxon>Pseudomonadati</taxon>
        <taxon>Pseudomonadota</taxon>
        <taxon>Alphaproteobacteria</taxon>
        <taxon>Hyphomicrobiales</taxon>
        <taxon>Devosiaceae</taxon>
        <taxon>Devosia</taxon>
    </lineage>
</organism>
<keyword evidence="3" id="KW-0862">Zinc</keyword>
<protein>
    <submittedName>
        <fullName evidence="6">Uncharacterized conserved protein</fullName>
    </submittedName>
</protein>
<dbReference type="PANTHER" id="PTHR33337">
    <property type="entry name" value="GFA DOMAIN-CONTAINING PROTEIN"/>
    <property type="match status" value="1"/>
</dbReference>
<keyword evidence="7" id="KW-1185">Reference proteome</keyword>
<evidence type="ECO:0000259" key="5">
    <source>
        <dbReference type="PROSITE" id="PS51891"/>
    </source>
</evidence>
<keyword evidence="4" id="KW-0456">Lyase</keyword>
<dbReference type="Proteomes" id="UP000194474">
    <property type="component" value="Unassembled WGS sequence"/>
</dbReference>
<evidence type="ECO:0000313" key="6">
    <source>
        <dbReference type="EMBL" id="SMQ75789.1"/>
    </source>
</evidence>
<evidence type="ECO:0000256" key="4">
    <source>
        <dbReference type="ARBA" id="ARBA00023239"/>
    </source>
</evidence>
<evidence type="ECO:0000256" key="1">
    <source>
        <dbReference type="ARBA" id="ARBA00005495"/>
    </source>
</evidence>
<dbReference type="PANTHER" id="PTHR33337:SF40">
    <property type="entry name" value="CENP-V_GFA DOMAIN-CONTAINING PROTEIN-RELATED"/>
    <property type="match status" value="1"/>
</dbReference>
<keyword evidence="2" id="KW-0479">Metal-binding</keyword>
<accession>A0A1Y6FLZ4</accession>
<evidence type="ECO:0000256" key="3">
    <source>
        <dbReference type="ARBA" id="ARBA00022833"/>
    </source>
</evidence>